<protein>
    <recommendedName>
        <fullName evidence="3">MarR family transcriptional regulator</fullName>
    </recommendedName>
</protein>
<proteinExistence type="predicted"/>
<dbReference type="Proteomes" id="UP001596328">
    <property type="component" value="Unassembled WGS sequence"/>
</dbReference>
<reference evidence="1 2" key="1">
    <citation type="journal article" date="2019" name="Int. J. Syst. Evol. Microbiol.">
        <title>The Global Catalogue of Microorganisms (GCM) 10K type strain sequencing project: providing services to taxonomists for standard genome sequencing and annotation.</title>
        <authorList>
            <consortium name="The Broad Institute Genomics Platform"/>
            <consortium name="The Broad Institute Genome Sequencing Center for Infectious Disease"/>
            <person name="Wu L."/>
            <person name="Ma J."/>
        </authorList>
    </citation>
    <scope>NUCLEOTIDE SEQUENCE [LARGE SCALE GENOMIC DNA]</scope>
    <source>
        <strain evidence="1 2">NBRC 111368</strain>
    </source>
</reference>
<evidence type="ECO:0000313" key="1">
    <source>
        <dbReference type="EMBL" id="MFC6725619.1"/>
    </source>
</evidence>
<keyword evidence="2" id="KW-1185">Reference proteome</keyword>
<sequence length="87" mass="9931">MTQHTALLQLPAPPTPDTVLRSFDTYQPKTARMVAEEFGIDEATAVRILDRLVDREELTETYGGTETPVWIRRHPNPTQMAPRTARR</sequence>
<evidence type="ECO:0008006" key="3">
    <source>
        <dbReference type="Google" id="ProtNLM"/>
    </source>
</evidence>
<accession>A0ABD5S1S1</accession>
<gene>
    <name evidence="1" type="ORF">ACFQE1_14840</name>
</gene>
<organism evidence="1 2">
    <name type="scientific">Halobium palmae</name>
    <dbReference type="NCBI Taxonomy" id="1776492"/>
    <lineage>
        <taxon>Archaea</taxon>
        <taxon>Methanobacteriati</taxon>
        <taxon>Methanobacteriota</taxon>
        <taxon>Stenosarchaea group</taxon>
        <taxon>Halobacteria</taxon>
        <taxon>Halobacteriales</taxon>
        <taxon>Haloferacaceae</taxon>
        <taxon>Halobium</taxon>
    </lineage>
</organism>
<dbReference type="AlphaFoldDB" id="A0ABD5S1S1"/>
<name>A0ABD5S1S1_9EURY</name>
<evidence type="ECO:0000313" key="2">
    <source>
        <dbReference type="Proteomes" id="UP001596328"/>
    </source>
</evidence>
<dbReference type="EMBL" id="JBHSWU010000617">
    <property type="protein sequence ID" value="MFC6725619.1"/>
    <property type="molecule type" value="Genomic_DNA"/>
</dbReference>
<comment type="caution">
    <text evidence="1">The sequence shown here is derived from an EMBL/GenBank/DDBJ whole genome shotgun (WGS) entry which is preliminary data.</text>
</comment>